<feature type="repeat" description="PPR" evidence="3">
    <location>
        <begin position="483"/>
        <end position="517"/>
    </location>
</feature>
<protein>
    <submittedName>
        <fullName evidence="4">Chlororespiratory reduction 21</fullName>
    </submittedName>
</protein>
<dbReference type="InterPro" id="IPR046960">
    <property type="entry name" value="PPR_At4g14850-like_plant"/>
</dbReference>
<dbReference type="Pfam" id="PF13041">
    <property type="entry name" value="PPR_2"/>
    <property type="match status" value="4"/>
</dbReference>
<dbReference type="GO" id="GO:0009451">
    <property type="term" value="P:RNA modification"/>
    <property type="evidence" value="ECO:0007669"/>
    <property type="project" value="InterPro"/>
</dbReference>
<dbReference type="InterPro" id="IPR011990">
    <property type="entry name" value="TPR-like_helical_dom_sf"/>
</dbReference>
<evidence type="ECO:0000313" key="4">
    <source>
        <dbReference type="EMBL" id="AKH05168.1"/>
    </source>
</evidence>
<feature type="repeat" description="PPR" evidence="3">
    <location>
        <begin position="246"/>
        <end position="280"/>
    </location>
</feature>
<reference evidence="4" key="1">
    <citation type="journal article" date="2015" name="BMC Plant Biol.">
        <title>NDH expression marks major transitions in plant evolution and reveals coordinate intracellular gene loss.</title>
        <authorList>
            <person name="Ruhlman T.A."/>
            <person name="Chang W.J."/>
            <person name="Chen J.J."/>
            <person name="Huang Y.T."/>
            <person name="Chan M.T."/>
            <person name="Zhang J."/>
            <person name="Liao D.C."/>
            <person name="Blazier J.C."/>
            <person name="Jin X."/>
            <person name="Shih M.C."/>
            <person name="Jansen R.K."/>
            <person name="Lin C.S."/>
        </authorList>
    </citation>
    <scope>NUCLEOTIDE SEQUENCE</scope>
</reference>
<sequence>MAYLSLTPSPNPHFSLFNSAKPTKSPHFAQTHFTNLHENAPIAQKSNFYQIASLCKNGQLREAVGLLTELESQNLRIGPQFYGELLQGCVFERDFFTGQQLHARILKIGESIARNEFVETKLLIFYAKCNAREVAIRLFGRLEVQNVFSWAAIIGLHCRLGFHEEALLGFCEMLKNDFPDNFVVPNALKACGALRLIGFGRGVHGYVVKMGFDGCVFVGSSLVDMYGKCDEVEDARKVFDEMLDRNTVAWNSMIVGYVQNGLNEEAIEMFYDMRAEGFELTRVTLSSFLTASANLGALEEGLQGHGIAVLSGFEVDNFLGSSILNFYVKVGLYEEAELVFRSVSQKDVVTWNVLLCGYVRNGKFQEALDLCRLMRAENTRFDSVTLTSILSLCADTRNLKLGKEGHCYCIRNNLESDWAVASSTINMYAKCNRMNSAIQVFNSTTKRDLVLWNSLLAAYAELGLTGEALKLFYKMQLDGVPPNVISYNSLILGFLRNGQVDEAKDMFSQMQSLDIFPNLITWTTLISGLTQNGFGYDAILVFQQMQEAGVQPNAVSIISALSACTAMALLHYGRTIHGYIARHGLCPSVQIATSLVDMYAKCGCLYQAKNVFDTVVNKELPVYNAMISGYASHGQAVQALLLFKHLEDVAIEPDSITFTSILSACNHAGLVSEGLELLNDMVSKHNVKPGMEHYGCVLSLLSKSGNLDKAYELLETMPFEPDARMLGSLLASCKEKHETELGEYLSEHLLQLEPGNSGNYIALSNVYATAGMWDVVTKVRNVMKEKGLHKNPGCSWIQIGQELNVFVSGDGSHPKNKDIYATLALLGMEMDFTELAPMIY</sequence>
<comment type="similarity">
    <text evidence="2">Belongs to the PPR family. PCMP-E subfamily.</text>
</comment>
<feature type="repeat" description="PPR" evidence="3">
    <location>
        <begin position="619"/>
        <end position="653"/>
    </location>
</feature>
<dbReference type="PROSITE" id="PS51375">
    <property type="entry name" value="PPR"/>
    <property type="match status" value="8"/>
</dbReference>
<dbReference type="SUPFAM" id="SSF48452">
    <property type="entry name" value="TPR-like"/>
    <property type="match status" value="1"/>
</dbReference>
<organism evidence="4">
    <name type="scientific">Pelargonium hortorum</name>
    <name type="common">Common geranium</name>
    <name type="synonym">Pelargonium inquinans x Pelargonium zonale</name>
    <dbReference type="NCBI Taxonomy" id="4031"/>
    <lineage>
        <taxon>Eukaryota</taxon>
        <taxon>Viridiplantae</taxon>
        <taxon>Streptophyta</taxon>
        <taxon>Embryophyta</taxon>
        <taxon>Tracheophyta</taxon>
        <taxon>Spermatophyta</taxon>
        <taxon>Magnoliopsida</taxon>
        <taxon>eudicotyledons</taxon>
        <taxon>Gunneridae</taxon>
        <taxon>Pentapetalae</taxon>
        <taxon>rosids</taxon>
        <taxon>malvids</taxon>
        <taxon>Geraniales</taxon>
        <taxon>Geraniaceae</taxon>
        <taxon>Pelargonium</taxon>
    </lineage>
</organism>
<dbReference type="PANTHER" id="PTHR47926">
    <property type="entry name" value="PENTATRICOPEPTIDE REPEAT-CONTAINING PROTEIN"/>
    <property type="match status" value="1"/>
</dbReference>
<dbReference type="InterPro" id="IPR002885">
    <property type="entry name" value="PPR_rpt"/>
</dbReference>
<dbReference type="FunFam" id="1.25.40.10:FF:000090">
    <property type="entry name" value="Pentatricopeptide repeat-containing protein, chloroplastic"/>
    <property type="match status" value="1"/>
</dbReference>
<feature type="repeat" description="PPR" evidence="3">
    <location>
        <begin position="347"/>
        <end position="381"/>
    </location>
</feature>
<dbReference type="PANTHER" id="PTHR47926:SF386">
    <property type="entry name" value="PENTATRICOPEPTIDE REPEAT-CONTAINING PROTEIN"/>
    <property type="match status" value="1"/>
</dbReference>
<feature type="repeat" description="PPR" evidence="3">
    <location>
        <begin position="654"/>
        <end position="689"/>
    </location>
</feature>
<dbReference type="FunFam" id="1.25.40.10:FF:000380">
    <property type="entry name" value="Pentatricopeptide repeat-containing protein, chloroplastic"/>
    <property type="match status" value="1"/>
</dbReference>
<evidence type="ECO:0000256" key="3">
    <source>
        <dbReference type="PROSITE-ProRule" id="PRU00708"/>
    </source>
</evidence>
<feature type="repeat" description="PPR" evidence="3">
    <location>
        <begin position="518"/>
        <end position="552"/>
    </location>
</feature>
<dbReference type="FunFam" id="1.25.40.10:FF:000196">
    <property type="entry name" value="Pentatricopeptide repeat-containing protein At4g14850"/>
    <property type="match status" value="1"/>
</dbReference>
<dbReference type="EMBL" id="KM817335">
    <property type="protein sequence ID" value="AKH05168.1"/>
    <property type="molecule type" value="mRNA"/>
</dbReference>
<dbReference type="AlphaFoldDB" id="A0A0F7DHG6"/>
<dbReference type="NCBIfam" id="TIGR00756">
    <property type="entry name" value="PPR"/>
    <property type="match status" value="8"/>
</dbReference>
<gene>
    <name evidence="4" type="primary">crr21</name>
</gene>
<proteinExistence type="evidence at transcript level"/>
<dbReference type="GO" id="GO:0003723">
    <property type="term" value="F:RNA binding"/>
    <property type="evidence" value="ECO:0007669"/>
    <property type="project" value="InterPro"/>
</dbReference>
<feature type="repeat" description="PPR" evidence="3">
    <location>
        <begin position="146"/>
        <end position="180"/>
    </location>
</feature>
<evidence type="ECO:0000256" key="2">
    <source>
        <dbReference type="ARBA" id="ARBA00061659"/>
    </source>
</evidence>
<dbReference type="Gene3D" id="1.25.40.10">
    <property type="entry name" value="Tetratricopeptide repeat domain"/>
    <property type="match status" value="6"/>
</dbReference>
<feature type="repeat" description="PPR" evidence="3">
    <location>
        <begin position="448"/>
        <end position="482"/>
    </location>
</feature>
<accession>A0A0F7DHG6</accession>
<dbReference type="InterPro" id="IPR046848">
    <property type="entry name" value="E_motif"/>
</dbReference>
<name>A0A0F7DHG6_PELHO</name>
<dbReference type="Pfam" id="PF01535">
    <property type="entry name" value="PPR"/>
    <property type="match status" value="5"/>
</dbReference>
<dbReference type="Pfam" id="PF20431">
    <property type="entry name" value="E_motif"/>
    <property type="match status" value="1"/>
</dbReference>
<evidence type="ECO:0000256" key="1">
    <source>
        <dbReference type="ARBA" id="ARBA00022737"/>
    </source>
</evidence>
<keyword evidence="1" id="KW-0677">Repeat</keyword>